<dbReference type="GO" id="GO:0006592">
    <property type="term" value="P:ornithine biosynthetic process"/>
    <property type="evidence" value="ECO:0007669"/>
    <property type="project" value="TreeGrafter"/>
</dbReference>
<dbReference type="eggNOG" id="COG1364">
    <property type="taxonomic scope" value="Bacteria"/>
</dbReference>
<dbReference type="InterPro" id="IPR016117">
    <property type="entry name" value="ArgJ-like_dom_sf"/>
</dbReference>
<dbReference type="STRING" id="314278.NB231_05546"/>
<dbReference type="PANTHER" id="PTHR23100">
    <property type="entry name" value="ARGININE BIOSYNTHESIS BIFUNCTIONAL PROTEIN ARGJ"/>
    <property type="match status" value="1"/>
</dbReference>
<dbReference type="NCBIfam" id="NF003802">
    <property type="entry name" value="PRK05388.1"/>
    <property type="match status" value="1"/>
</dbReference>
<feature type="binding site" evidence="9">
    <location>
        <position position="180"/>
    </location>
    <ligand>
        <name>substrate</name>
    </ligand>
</feature>
<evidence type="ECO:0000256" key="3">
    <source>
        <dbReference type="ARBA" id="ARBA00022571"/>
    </source>
</evidence>
<evidence type="ECO:0000256" key="7">
    <source>
        <dbReference type="ARBA" id="ARBA00023315"/>
    </source>
</evidence>
<dbReference type="OrthoDB" id="9804242at2"/>
<dbReference type="HOGENOM" id="CLU_027172_1_0_6"/>
<comment type="pathway">
    <text evidence="9">Amino-acid biosynthesis; L-arginine biosynthesis; N(2)-acetyl-L-ornithine from L-glutamate: step 1/4.</text>
</comment>
<keyword evidence="9" id="KW-0963">Cytoplasm</keyword>
<dbReference type="GO" id="GO:0004358">
    <property type="term" value="F:L-glutamate N-acetyltransferase activity, acting on acetyl-L-ornithine as donor"/>
    <property type="evidence" value="ECO:0007669"/>
    <property type="project" value="UniProtKB-UniRule"/>
</dbReference>
<keyword evidence="9" id="KW-0511">Multifunctional enzyme</keyword>
<dbReference type="PANTHER" id="PTHR23100:SF0">
    <property type="entry name" value="ARGININE BIOSYNTHESIS BIFUNCTIONAL PROTEIN ARGJ, MITOCHONDRIAL"/>
    <property type="match status" value="1"/>
</dbReference>
<feature type="binding site" evidence="9">
    <location>
        <position position="276"/>
    </location>
    <ligand>
        <name>substrate</name>
    </ligand>
</feature>
<evidence type="ECO:0000256" key="4">
    <source>
        <dbReference type="ARBA" id="ARBA00022605"/>
    </source>
</evidence>
<feature type="site" description="Cleavage; by autolysis" evidence="9">
    <location>
        <begin position="190"/>
        <end position="191"/>
    </location>
</feature>
<dbReference type="CDD" id="cd02152">
    <property type="entry name" value="OAT"/>
    <property type="match status" value="1"/>
</dbReference>
<protein>
    <recommendedName>
        <fullName evidence="9">Arginine biosynthesis bifunctional protein ArgJ</fullName>
    </recommendedName>
    <domain>
        <recommendedName>
            <fullName evidence="9">Glutamate N-acetyltransferase</fullName>
            <ecNumber evidence="9">2.3.1.35</ecNumber>
        </recommendedName>
        <alternativeName>
            <fullName evidence="9">Ornithine acetyltransferase</fullName>
            <shortName evidence="9">OATase</shortName>
        </alternativeName>
        <alternativeName>
            <fullName evidence="9">Ornithine transacetylase</fullName>
        </alternativeName>
    </domain>
    <domain>
        <recommendedName>
            <fullName evidence="9">Amino-acid acetyltransferase</fullName>
            <ecNumber evidence="9">2.3.1.1</ecNumber>
        </recommendedName>
        <alternativeName>
            <fullName evidence="9">N-acetylglutamate synthase</fullName>
            <shortName evidence="9">AGSase</shortName>
        </alternativeName>
    </domain>
    <component>
        <recommendedName>
            <fullName evidence="9">Arginine biosynthesis bifunctional protein ArgJ alpha chain</fullName>
        </recommendedName>
    </component>
    <component>
        <recommendedName>
            <fullName evidence="9">Arginine biosynthesis bifunctional protein ArgJ beta chain</fullName>
        </recommendedName>
    </component>
</protein>
<name>A4BQH6_9GAMM</name>
<evidence type="ECO:0000313" key="11">
    <source>
        <dbReference type="Proteomes" id="UP000003374"/>
    </source>
</evidence>
<comment type="subunit">
    <text evidence="2 9">Heterotetramer of two alpha and two beta chains.</text>
</comment>
<dbReference type="InterPro" id="IPR042195">
    <property type="entry name" value="ArgJ_beta_C"/>
</dbReference>
<feature type="binding site" evidence="9">
    <location>
        <position position="405"/>
    </location>
    <ligand>
        <name>substrate</name>
    </ligand>
</feature>
<dbReference type="EC" id="2.3.1.35" evidence="9"/>
<sequence length="405" mass="42746">MAVGESSLGRLRPIPGVRLGTVAAGIRKPNRRDLVLFELAEGAHCSAVLTRNRFRAAPILLTEQHLAASCHPRYWLVNTGYANAGNGAQGLSDALSCVRRVAEQARCAVPEVLMFSTGVIGEPLPVDRIVRAIPSAFAELTDDAWEAAAHGIMTTDTRPKGTSSVISIEGRPVTLTGIAKGAGMIRPDMATMLAFLATDAVLDPVWARQALGAAVDVSFNRITVDGDTSTNDACALAVTGRSGVRIDGAGDSGRRFLAALSEVCRTLALAIVRDGEGATRLVHVAVAEAADEAEAARVAFAIAESPLVKTAVFAGDPNWGRVLAAVGRADIADMELERVRIFLNDLCVAENGARSGSYQESEAVARMSAAEIEIRVVLGRGDAATSVWTCDLSYDYITINADYRT</sequence>
<dbReference type="FunFam" id="3.60.70.12:FF:000001">
    <property type="entry name" value="Arginine biosynthesis bifunctional protein ArgJ, chloroplastic"/>
    <property type="match status" value="1"/>
</dbReference>
<evidence type="ECO:0000256" key="1">
    <source>
        <dbReference type="ARBA" id="ARBA00006774"/>
    </source>
</evidence>
<dbReference type="Gene3D" id="3.10.20.340">
    <property type="entry name" value="ArgJ beta chain, C-terminal domain"/>
    <property type="match status" value="1"/>
</dbReference>
<comment type="pathway">
    <text evidence="9">Amino-acid biosynthesis; L-arginine biosynthesis; L-ornithine and N-acetyl-L-glutamate from L-glutamate and N(2)-acetyl-L-ornithine (cyclic): step 1/1.</text>
</comment>
<dbReference type="UniPathway" id="UPA00068">
    <property type="reaction ID" value="UER00106"/>
</dbReference>
<evidence type="ECO:0000313" key="10">
    <source>
        <dbReference type="EMBL" id="EAR21826.1"/>
    </source>
</evidence>
<comment type="function">
    <text evidence="9">Catalyzes two activities which are involved in the cyclic version of arginine biosynthesis: the synthesis of N-acetylglutamate from glutamate and acetyl-CoA as the acetyl donor, and of ornithine by transacetylation between N(2)-acetylornithine and glutamate.</text>
</comment>
<keyword evidence="4 9" id="KW-0028">Amino-acid biosynthesis</keyword>
<dbReference type="Pfam" id="PF01960">
    <property type="entry name" value="ArgJ"/>
    <property type="match status" value="1"/>
</dbReference>
<dbReference type="Proteomes" id="UP000003374">
    <property type="component" value="Unassembled WGS sequence"/>
</dbReference>
<feature type="site" description="Involved in the stabilization of negative charge on the oxyanion by the formation of the oxyanion hole" evidence="9">
    <location>
        <position position="117"/>
    </location>
</feature>
<dbReference type="EMBL" id="AAOF01000005">
    <property type="protein sequence ID" value="EAR21826.1"/>
    <property type="molecule type" value="Genomic_DNA"/>
</dbReference>
<dbReference type="GO" id="GO:0005737">
    <property type="term" value="C:cytoplasm"/>
    <property type="evidence" value="ECO:0007669"/>
    <property type="project" value="UniProtKB-SubCell"/>
</dbReference>
<dbReference type="GO" id="GO:0006526">
    <property type="term" value="P:L-arginine biosynthetic process"/>
    <property type="evidence" value="ECO:0007669"/>
    <property type="project" value="UniProtKB-UniRule"/>
</dbReference>
<dbReference type="FunFam" id="3.10.20.340:FF:000001">
    <property type="entry name" value="Arginine biosynthesis bifunctional protein ArgJ, chloroplastic"/>
    <property type="match status" value="1"/>
</dbReference>
<evidence type="ECO:0000256" key="5">
    <source>
        <dbReference type="ARBA" id="ARBA00022679"/>
    </source>
</evidence>
<reference evidence="10 11" key="1">
    <citation type="submission" date="2006-02" db="EMBL/GenBank/DDBJ databases">
        <authorList>
            <person name="Waterbury J."/>
            <person name="Ferriera S."/>
            <person name="Johnson J."/>
            <person name="Kravitz S."/>
            <person name="Halpern A."/>
            <person name="Remington K."/>
            <person name="Beeson K."/>
            <person name="Tran B."/>
            <person name="Rogers Y.-H."/>
            <person name="Friedman R."/>
            <person name="Venter J.C."/>
        </authorList>
    </citation>
    <scope>NUCLEOTIDE SEQUENCE [LARGE SCALE GENOMIC DNA]</scope>
    <source>
        <strain evidence="10 11">Nb-231</strain>
    </source>
</reference>
<dbReference type="EC" id="2.3.1.1" evidence="9"/>
<comment type="subcellular location">
    <subcellularLocation>
        <location evidence="9">Cytoplasm</location>
    </subcellularLocation>
</comment>
<proteinExistence type="inferred from homology"/>
<dbReference type="GO" id="GO:0004042">
    <property type="term" value="F:L-glutamate N-acetyltransferase activity"/>
    <property type="evidence" value="ECO:0007669"/>
    <property type="project" value="UniProtKB-UniRule"/>
</dbReference>
<comment type="catalytic activity">
    <reaction evidence="8 9">
        <text>N(2)-acetyl-L-ornithine + L-glutamate = N-acetyl-L-glutamate + L-ornithine</text>
        <dbReference type="Rhea" id="RHEA:15349"/>
        <dbReference type="ChEBI" id="CHEBI:29985"/>
        <dbReference type="ChEBI" id="CHEBI:44337"/>
        <dbReference type="ChEBI" id="CHEBI:46911"/>
        <dbReference type="ChEBI" id="CHEBI:57805"/>
        <dbReference type="EC" id="2.3.1.35"/>
    </reaction>
</comment>
<dbReference type="HAMAP" id="MF_01106">
    <property type="entry name" value="ArgJ"/>
    <property type="match status" value="1"/>
</dbReference>
<evidence type="ECO:0000256" key="9">
    <source>
        <dbReference type="HAMAP-Rule" id="MF_01106"/>
    </source>
</evidence>
<dbReference type="InterPro" id="IPR002813">
    <property type="entry name" value="Arg_biosynth_ArgJ"/>
</dbReference>
<keyword evidence="5 9" id="KW-0808">Transferase</keyword>
<evidence type="ECO:0000256" key="6">
    <source>
        <dbReference type="ARBA" id="ARBA00022813"/>
    </source>
</evidence>
<feature type="site" description="Involved in the stabilization of negative charge on the oxyanion by the formation of the oxyanion hole" evidence="9">
    <location>
        <position position="118"/>
    </location>
</feature>
<comment type="caution">
    <text evidence="10">The sequence shown here is derived from an EMBL/GenBank/DDBJ whole genome shotgun (WGS) entry which is preliminary data.</text>
</comment>
<dbReference type="RefSeq" id="WP_005000398.1">
    <property type="nucleotide sequence ID" value="NZ_CH672427.1"/>
</dbReference>
<keyword evidence="11" id="KW-1185">Reference proteome</keyword>
<dbReference type="Gene3D" id="3.60.70.12">
    <property type="entry name" value="L-amino peptidase D-ALA esterase/amidase"/>
    <property type="match status" value="1"/>
</dbReference>
<accession>A4BQH6</accession>
<dbReference type="SUPFAM" id="SSF56266">
    <property type="entry name" value="DmpA/ArgJ-like"/>
    <property type="match status" value="1"/>
</dbReference>
<dbReference type="NCBIfam" id="TIGR00120">
    <property type="entry name" value="ArgJ"/>
    <property type="match status" value="1"/>
</dbReference>
<organism evidence="10 11">
    <name type="scientific">Nitrococcus mobilis Nb-231</name>
    <dbReference type="NCBI Taxonomy" id="314278"/>
    <lineage>
        <taxon>Bacteria</taxon>
        <taxon>Pseudomonadati</taxon>
        <taxon>Pseudomonadota</taxon>
        <taxon>Gammaproteobacteria</taxon>
        <taxon>Chromatiales</taxon>
        <taxon>Ectothiorhodospiraceae</taxon>
        <taxon>Nitrococcus</taxon>
    </lineage>
</organism>
<dbReference type="AlphaFoldDB" id="A4BQH6"/>
<keyword evidence="3 9" id="KW-0055">Arginine biosynthesis</keyword>
<feature type="binding site" evidence="9">
    <location>
        <position position="154"/>
    </location>
    <ligand>
        <name>substrate</name>
    </ligand>
</feature>
<feature type="active site" description="Nucleophile" evidence="9">
    <location>
        <position position="191"/>
    </location>
</feature>
<gene>
    <name evidence="9" type="primary">argJ</name>
    <name evidence="10" type="ORF">NB231_05546</name>
</gene>
<feature type="binding site" evidence="9">
    <location>
        <position position="400"/>
    </location>
    <ligand>
        <name>substrate</name>
    </ligand>
</feature>
<feature type="binding site" evidence="9">
    <location>
        <position position="191"/>
    </location>
    <ligand>
        <name>substrate</name>
    </ligand>
</feature>
<evidence type="ECO:0000256" key="2">
    <source>
        <dbReference type="ARBA" id="ARBA00011475"/>
    </source>
</evidence>
<comment type="similarity">
    <text evidence="1 9">Belongs to the ArgJ family.</text>
</comment>
<evidence type="ECO:0000256" key="8">
    <source>
        <dbReference type="ARBA" id="ARBA00049439"/>
    </source>
</evidence>
<keyword evidence="7 9" id="KW-0012">Acyltransferase</keyword>
<dbReference type="MEROPS" id="T05.001"/>
<keyword evidence="6 9" id="KW-0068">Autocatalytic cleavage</keyword>
<feature type="chain" id="PRO_5023562947" description="Arginine biosynthesis bifunctional protein ArgJ beta chain" evidence="9">
    <location>
        <begin position="191"/>
        <end position="405"/>
    </location>
</feature>
<feature type="chain" id="PRO_5023562949" description="Arginine biosynthesis bifunctional protein ArgJ alpha chain" evidence="9">
    <location>
        <begin position="1"/>
        <end position="190"/>
    </location>
</feature>
<comment type="catalytic activity">
    <reaction evidence="9">
        <text>L-glutamate + acetyl-CoA = N-acetyl-L-glutamate + CoA + H(+)</text>
        <dbReference type="Rhea" id="RHEA:24292"/>
        <dbReference type="ChEBI" id="CHEBI:15378"/>
        <dbReference type="ChEBI" id="CHEBI:29985"/>
        <dbReference type="ChEBI" id="CHEBI:44337"/>
        <dbReference type="ChEBI" id="CHEBI:57287"/>
        <dbReference type="ChEBI" id="CHEBI:57288"/>
        <dbReference type="EC" id="2.3.1.1"/>
    </reaction>
</comment>